<name>A0A0G0NG96_9BACT</name>
<evidence type="ECO:0000313" key="2">
    <source>
        <dbReference type="Proteomes" id="UP000034324"/>
    </source>
</evidence>
<organism evidence="1 2">
    <name type="scientific">Candidatus Daviesbacteria bacterium GW2011_GWF2_38_6</name>
    <dbReference type="NCBI Taxonomy" id="1618432"/>
    <lineage>
        <taxon>Bacteria</taxon>
        <taxon>Candidatus Daviesiibacteriota</taxon>
    </lineage>
</organism>
<comment type="caution">
    <text evidence="1">The sequence shown here is derived from an EMBL/GenBank/DDBJ whole genome shotgun (WGS) entry which is preliminary data.</text>
</comment>
<dbReference type="AlphaFoldDB" id="A0A0G0NG96"/>
<proteinExistence type="predicted"/>
<reference evidence="1 2" key="1">
    <citation type="journal article" date="2015" name="Nature">
        <title>rRNA introns, odd ribosomes, and small enigmatic genomes across a large radiation of phyla.</title>
        <authorList>
            <person name="Brown C.T."/>
            <person name="Hug L.A."/>
            <person name="Thomas B.C."/>
            <person name="Sharon I."/>
            <person name="Castelle C.J."/>
            <person name="Singh A."/>
            <person name="Wilkins M.J."/>
            <person name="Williams K.H."/>
            <person name="Banfield J.F."/>
        </authorList>
    </citation>
    <scope>NUCLEOTIDE SEQUENCE [LARGE SCALE GENOMIC DNA]</scope>
</reference>
<accession>A0A0G0NG96</accession>
<dbReference type="Proteomes" id="UP000034324">
    <property type="component" value="Unassembled WGS sequence"/>
</dbReference>
<dbReference type="InterPro" id="IPR010985">
    <property type="entry name" value="Ribbon_hlx_hlx"/>
</dbReference>
<gene>
    <name evidence="1" type="ORF">US99_C0085G0007</name>
</gene>
<dbReference type="EMBL" id="LBVC01000085">
    <property type="protein sequence ID" value="KKQ76101.1"/>
    <property type="molecule type" value="Genomic_DNA"/>
</dbReference>
<sequence length="90" mass="10057">MNQKMVKSITIHALDDKLAQLIDEKAGRQGTSLNQTIKMLLRQSLGIAADSAKARAANFKDMLGVWSKSDEKAFYSKAAGFERVDREDWP</sequence>
<protein>
    <submittedName>
        <fullName evidence="1">Uncharacterized protein</fullName>
    </submittedName>
</protein>
<evidence type="ECO:0000313" key="1">
    <source>
        <dbReference type="EMBL" id="KKQ76101.1"/>
    </source>
</evidence>
<dbReference type="GO" id="GO:0006355">
    <property type="term" value="P:regulation of DNA-templated transcription"/>
    <property type="evidence" value="ECO:0007669"/>
    <property type="project" value="InterPro"/>
</dbReference>
<dbReference type="SUPFAM" id="SSF47598">
    <property type="entry name" value="Ribbon-helix-helix"/>
    <property type="match status" value="1"/>
</dbReference>